<sequence length="414" mass="45076">MTALHISKPLRLPCGLEIQNRITKAALAERWADKHHLPSPDQVRAYGSWAEGGWGMLITGNVLVDVEHLGHFADTATNDRISENELLLSWKEWAKVGSRNGTHLIMQLNHPGRQSPIGAGTRGYFSKSIAPSAIGVDLGGSPASRVLGSIIFGTPREMTTEDIQHVIERFVSATRSAVEAGFSGVQIHAAHGYLLSQFLSPLSNVRADIYGGSAKNRVRIIVEILQAVRRVVPSGFCVGLKLNSVDHQSTSELSDCLEQLTEIDAAGIDFLEISGGTYEDPSMLLGNDKSVSEKSVKTALREGFFLEFARAIRQRFEHIPLMVTGGFRSRRAMEAALERNHCDMIGLGRPSIINSSLPKDVLINHNIRDEDACVSVTPVPVPWILRKTIGGSALVAGAETRCVDEAMTTQESVQ</sequence>
<evidence type="ECO:0000313" key="1">
    <source>
        <dbReference type="EMBL" id="KAJ2979781.1"/>
    </source>
</evidence>
<gene>
    <name evidence="1" type="ORF">NQ176_g3042</name>
</gene>
<accession>A0ACC1NMN4</accession>
<proteinExistence type="predicted"/>
<organism evidence="1 2">
    <name type="scientific">Zarea fungicola</name>
    <dbReference type="NCBI Taxonomy" id="93591"/>
    <lineage>
        <taxon>Eukaryota</taxon>
        <taxon>Fungi</taxon>
        <taxon>Dikarya</taxon>
        <taxon>Ascomycota</taxon>
        <taxon>Pezizomycotina</taxon>
        <taxon>Sordariomycetes</taxon>
        <taxon>Hypocreomycetidae</taxon>
        <taxon>Hypocreales</taxon>
        <taxon>Cordycipitaceae</taxon>
        <taxon>Zarea</taxon>
    </lineage>
</organism>
<evidence type="ECO:0000313" key="2">
    <source>
        <dbReference type="Proteomes" id="UP001143910"/>
    </source>
</evidence>
<comment type="caution">
    <text evidence="1">The sequence shown here is derived from an EMBL/GenBank/DDBJ whole genome shotgun (WGS) entry which is preliminary data.</text>
</comment>
<protein>
    <submittedName>
        <fullName evidence="1">Uncharacterized protein</fullName>
    </submittedName>
</protein>
<dbReference type="Proteomes" id="UP001143910">
    <property type="component" value="Unassembled WGS sequence"/>
</dbReference>
<name>A0ACC1NMN4_9HYPO</name>
<keyword evidence="2" id="KW-1185">Reference proteome</keyword>
<dbReference type="EMBL" id="JANJQO010000252">
    <property type="protein sequence ID" value="KAJ2979781.1"/>
    <property type="molecule type" value="Genomic_DNA"/>
</dbReference>
<reference evidence="1" key="1">
    <citation type="submission" date="2022-08" db="EMBL/GenBank/DDBJ databases">
        <title>Genome Sequence of Lecanicillium fungicola.</title>
        <authorList>
            <person name="Buettner E."/>
        </authorList>
    </citation>
    <scope>NUCLEOTIDE SEQUENCE</scope>
    <source>
        <strain evidence="1">Babe33</strain>
    </source>
</reference>